<evidence type="ECO:0000256" key="5">
    <source>
        <dbReference type="ARBA" id="ARBA00022729"/>
    </source>
</evidence>
<evidence type="ECO:0000256" key="7">
    <source>
        <dbReference type="ARBA" id="ARBA00023136"/>
    </source>
</evidence>
<evidence type="ECO:0000256" key="2">
    <source>
        <dbReference type="ARBA" id="ARBA00007539"/>
    </source>
</evidence>
<evidence type="ECO:0000256" key="8">
    <source>
        <dbReference type="ARBA" id="ARBA00023237"/>
    </source>
</evidence>
<evidence type="ECO:0000256" key="4">
    <source>
        <dbReference type="ARBA" id="ARBA00022692"/>
    </source>
</evidence>
<comment type="subcellular location">
    <subcellularLocation>
        <location evidence="1">Cell outer membrane</location>
        <topology evidence="1">Multi-pass membrane protein</topology>
    </subcellularLocation>
</comment>
<dbReference type="PANTHER" id="PTHR34501:SF8">
    <property type="entry name" value="OUTER MEMBRANE PORIN N-RELATED"/>
    <property type="match status" value="1"/>
</dbReference>
<dbReference type="RefSeq" id="WP_064162340.1">
    <property type="nucleotide sequence ID" value="NZ_AP026407.1"/>
</dbReference>
<keyword evidence="8" id="KW-0998">Cell outer membrane</keyword>
<evidence type="ECO:0000256" key="1">
    <source>
        <dbReference type="ARBA" id="ARBA00004571"/>
    </source>
</evidence>
<keyword evidence="4" id="KW-0812">Transmembrane</keyword>
<dbReference type="Gene3D" id="2.40.160.10">
    <property type="entry name" value="Porin"/>
    <property type="match status" value="1"/>
</dbReference>
<protein>
    <submittedName>
        <fullName evidence="10">Outer membrane protein F</fullName>
    </submittedName>
</protein>
<dbReference type="InterPro" id="IPR050298">
    <property type="entry name" value="Gram-neg_bact_OMP"/>
</dbReference>
<comment type="similarity">
    <text evidence="2">Belongs to the Gram-negative porin family.</text>
</comment>
<dbReference type="InterPro" id="IPR001702">
    <property type="entry name" value="Porin_Gram-ve"/>
</dbReference>
<dbReference type="PRINTS" id="PR00183">
    <property type="entry name" value="ECOLIPORIN"/>
</dbReference>
<sequence length="356" mass="40348">MNKAKLLAVMIPIVLFIDHAQAIEIYNKNGTKVDLYGGMNSRREFNSDGNYDKSLVDLGFYGESKVTSDITGYGFWQYRITGGENEWSSNGGVRQQFAGLKMVNVGSLDYGRNYGVLYDVERYTDIAPYFSGDTWTNASDNFMVSRGDGMLTYRNEDFFGKLSGLDFGLQYQAKREGYDPDKENGEGYGYSLSYQIAQGLTLTGAYSNSRRTQKQNTLESEGEKYAEAWGIGGLYTSDHLYLASVYSETRNLTPINKSWADYKTADKTQNMEFVLQYQFDNGLRPSISYVQSKVKDKTAGNFDMAEYIQAGVLYKLTANVQLWFDHRFSLVNEDSELVNYRIIDDDRSAAGVIFMF</sequence>
<dbReference type="SUPFAM" id="SSF56935">
    <property type="entry name" value="Porins"/>
    <property type="match status" value="1"/>
</dbReference>
<dbReference type="GO" id="GO:0015288">
    <property type="term" value="F:porin activity"/>
    <property type="evidence" value="ECO:0007669"/>
    <property type="project" value="UniProtKB-KW"/>
</dbReference>
<name>A0AAN2CCN5_9ENTR</name>
<dbReference type="Proteomes" id="UP001058353">
    <property type="component" value="Chromosome"/>
</dbReference>
<proteinExistence type="inferred from homology"/>
<accession>A0AAN2CCN5</accession>
<reference evidence="10" key="1">
    <citation type="submission" date="2022-07" db="EMBL/GenBank/DDBJ databases">
        <title>Complete genome sequence of carbapenem-resistant Klebsiella spp. in Japan.</title>
        <authorList>
            <person name="Maehana S."/>
            <person name="Suzuki M."/>
            <person name="Kitasato H."/>
        </authorList>
    </citation>
    <scope>NUCLEOTIDE SEQUENCE</scope>
    <source>
        <strain evidence="10">KAM644</strain>
    </source>
</reference>
<keyword evidence="6" id="KW-0626">Porin</keyword>
<dbReference type="Pfam" id="PF00267">
    <property type="entry name" value="Porin_1"/>
    <property type="match status" value="1"/>
</dbReference>
<dbReference type="EMBL" id="AP026407">
    <property type="protein sequence ID" value="BDO12172.1"/>
    <property type="molecule type" value="Genomic_DNA"/>
</dbReference>
<dbReference type="InterPro" id="IPR023614">
    <property type="entry name" value="Porin_dom_sf"/>
</dbReference>
<evidence type="ECO:0000313" key="11">
    <source>
        <dbReference type="Proteomes" id="UP001058353"/>
    </source>
</evidence>
<dbReference type="GO" id="GO:0009279">
    <property type="term" value="C:cell outer membrane"/>
    <property type="evidence" value="ECO:0007669"/>
    <property type="project" value="UniProtKB-SubCell"/>
</dbReference>
<keyword evidence="7" id="KW-0472">Membrane</keyword>
<keyword evidence="6" id="KW-0813">Transport</keyword>
<keyword evidence="3" id="KW-1134">Transmembrane beta strand</keyword>
<evidence type="ECO:0000256" key="3">
    <source>
        <dbReference type="ARBA" id="ARBA00022452"/>
    </source>
</evidence>
<feature type="chain" id="PRO_5042825373" evidence="9">
    <location>
        <begin position="23"/>
        <end position="356"/>
    </location>
</feature>
<organism evidence="10 11">
    <name type="scientific">Klebsiella quasipneumoniae subsp. quasipneumoniae</name>
    <dbReference type="NCBI Taxonomy" id="1667327"/>
    <lineage>
        <taxon>Bacteria</taxon>
        <taxon>Pseudomonadati</taxon>
        <taxon>Pseudomonadota</taxon>
        <taxon>Gammaproteobacteria</taxon>
        <taxon>Enterobacterales</taxon>
        <taxon>Enterobacteriaceae</taxon>
        <taxon>Klebsiella/Raoultella group</taxon>
        <taxon>Klebsiella</taxon>
        <taxon>Klebsiella pneumoniae complex</taxon>
    </lineage>
</organism>
<evidence type="ECO:0000256" key="9">
    <source>
        <dbReference type="SAM" id="SignalP"/>
    </source>
</evidence>
<dbReference type="PANTHER" id="PTHR34501">
    <property type="entry name" value="PROTEIN YDDL-RELATED"/>
    <property type="match status" value="1"/>
</dbReference>
<evidence type="ECO:0000256" key="6">
    <source>
        <dbReference type="ARBA" id="ARBA00023114"/>
    </source>
</evidence>
<keyword evidence="6" id="KW-0406">Ion transport</keyword>
<keyword evidence="5 9" id="KW-0732">Signal</keyword>
<feature type="signal peptide" evidence="9">
    <location>
        <begin position="1"/>
        <end position="22"/>
    </location>
</feature>
<dbReference type="InterPro" id="IPR033900">
    <property type="entry name" value="Gram_neg_porin_domain"/>
</dbReference>
<dbReference type="AlphaFoldDB" id="A0AAN2CCN5"/>
<dbReference type="GO" id="GO:0046930">
    <property type="term" value="C:pore complex"/>
    <property type="evidence" value="ECO:0007669"/>
    <property type="project" value="UniProtKB-KW"/>
</dbReference>
<evidence type="ECO:0000313" key="10">
    <source>
        <dbReference type="EMBL" id="BDO12172.1"/>
    </source>
</evidence>
<dbReference type="InterPro" id="IPR001897">
    <property type="entry name" value="Porin_gammaproteobac"/>
</dbReference>
<dbReference type="GO" id="GO:0034220">
    <property type="term" value="P:monoatomic ion transmembrane transport"/>
    <property type="evidence" value="ECO:0007669"/>
    <property type="project" value="InterPro"/>
</dbReference>
<dbReference type="CDD" id="cd00342">
    <property type="entry name" value="gram_neg_porins"/>
    <property type="match status" value="1"/>
</dbReference>
<gene>
    <name evidence="10" type="primary">ompF</name>
    <name evidence="10" type="ORF">KAM644c_12380</name>
</gene>